<accession>A0A9N9MFF7</accession>
<dbReference type="AlphaFoldDB" id="A0A9N9MFF7"/>
<gene>
    <name evidence="1" type="ORF">CEUTPL_LOCUS4417</name>
</gene>
<evidence type="ECO:0000313" key="2">
    <source>
        <dbReference type="Proteomes" id="UP001152799"/>
    </source>
</evidence>
<dbReference type="EMBL" id="OU892290">
    <property type="protein sequence ID" value="CAG9763761.1"/>
    <property type="molecule type" value="Genomic_DNA"/>
</dbReference>
<name>A0A9N9MFF7_9CUCU</name>
<organism evidence="1 2">
    <name type="scientific">Ceutorhynchus assimilis</name>
    <name type="common">cabbage seed weevil</name>
    <dbReference type="NCBI Taxonomy" id="467358"/>
    <lineage>
        <taxon>Eukaryota</taxon>
        <taxon>Metazoa</taxon>
        <taxon>Ecdysozoa</taxon>
        <taxon>Arthropoda</taxon>
        <taxon>Hexapoda</taxon>
        <taxon>Insecta</taxon>
        <taxon>Pterygota</taxon>
        <taxon>Neoptera</taxon>
        <taxon>Endopterygota</taxon>
        <taxon>Coleoptera</taxon>
        <taxon>Polyphaga</taxon>
        <taxon>Cucujiformia</taxon>
        <taxon>Curculionidae</taxon>
        <taxon>Ceutorhynchinae</taxon>
        <taxon>Ceutorhynchus</taxon>
    </lineage>
</organism>
<protein>
    <submittedName>
        <fullName evidence="1">Uncharacterized protein</fullName>
    </submittedName>
</protein>
<proteinExistence type="predicted"/>
<keyword evidence="2" id="KW-1185">Reference proteome</keyword>
<dbReference type="Proteomes" id="UP001152799">
    <property type="component" value="Chromosome 14"/>
</dbReference>
<dbReference type="OrthoDB" id="10066957at2759"/>
<sequence>MSKLSLQSVNTRIDKLADTFQSAMAEFKTQLTAKRMSMENKQVVDFVSDDLVKNFEDFQLSMTEAMSALKSDVQKLNSDNRSFRLKRNLKCLLVHGIGKSEAKVDLYEPLLSIFKNKLNIEISMNDLDIVYRLGKKGERRDKKFPRPILVEFCSRWKRDLVFKNKKHLKGSKIMLTELLTDDNLILFKQAKEKFGKSCWTYGGLVYAEFEGQRKLLRNKSDLQNLW</sequence>
<reference evidence="1" key="1">
    <citation type="submission" date="2022-01" db="EMBL/GenBank/DDBJ databases">
        <authorList>
            <person name="King R."/>
        </authorList>
    </citation>
    <scope>NUCLEOTIDE SEQUENCE</scope>
</reference>
<evidence type="ECO:0000313" key="1">
    <source>
        <dbReference type="EMBL" id="CAG9763761.1"/>
    </source>
</evidence>